<evidence type="ECO:0000256" key="8">
    <source>
        <dbReference type="SAM" id="MobiDB-lite"/>
    </source>
</evidence>
<accession>A0A8J5CE78</accession>
<dbReference type="InterPro" id="IPR013126">
    <property type="entry name" value="Hsp_70_fam"/>
</dbReference>
<feature type="compositionally biased region" description="Acidic residues" evidence="8">
    <location>
        <begin position="838"/>
        <end position="849"/>
    </location>
</feature>
<feature type="region of interest" description="Disordered" evidence="8">
    <location>
        <begin position="1"/>
        <end position="68"/>
    </location>
</feature>
<dbReference type="Proteomes" id="UP000734854">
    <property type="component" value="Unassembled WGS sequence"/>
</dbReference>
<dbReference type="Gene3D" id="1.20.1270.10">
    <property type="match status" value="1"/>
</dbReference>
<dbReference type="PROSITE" id="PS01036">
    <property type="entry name" value="HSP70_3"/>
    <property type="match status" value="1"/>
</dbReference>
<dbReference type="PRINTS" id="PR00301">
    <property type="entry name" value="HEATSHOCK70"/>
</dbReference>
<dbReference type="FunFam" id="3.30.420.40:FF:000172">
    <property type="entry name" value="Heat shock 70 kDa protein"/>
    <property type="match status" value="1"/>
</dbReference>
<dbReference type="InterPro" id="IPR018181">
    <property type="entry name" value="Heat_shock_70_CS"/>
</dbReference>
<dbReference type="PANTHER" id="PTHR19375">
    <property type="entry name" value="HEAT SHOCK PROTEIN 70KDA"/>
    <property type="match status" value="1"/>
</dbReference>
<dbReference type="PROSITE" id="PS00297">
    <property type="entry name" value="HSP70_1"/>
    <property type="match status" value="1"/>
</dbReference>
<keyword evidence="3" id="KW-0732">Signal</keyword>
<evidence type="ECO:0000256" key="5">
    <source>
        <dbReference type="ARBA" id="ARBA00022824"/>
    </source>
</evidence>
<dbReference type="GO" id="GO:0140662">
    <property type="term" value="F:ATP-dependent protein folding chaperone"/>
    <property type="evidence" value="ECO:0007669"/>
    <property type="project" value="InterPro"/>
</dbReference>
<evidence type="ECO:0000256" key="6">
    <source>
        <dbReference type="ARBA" id="ARBA00022840"/>
    </source>
</evidence>
<dbReference type="SUPFAM" id="SSF100934">
    <property type="entry name" value="Heat shock protein 70kD (HSP70), C-terminal subdomain"/>
    <property type="match status" value="1"/>
</dbReference>
<comment type="caution">
    <text evidence="9">The sequence shown here is derived from an EMBL/GenBank/DDBJ whole genome shotgun (WGS) entry which is preliminary data.</text>
</comment>
<keyword evidence="5" id="KW-0256">Endoplasmic reticulum</keyword>
<evidence type="ECO:0000256" key="3">
    <source>
        <dbReference type="ARBA" id="ARBA00022729"/>
    </source>
</evidence>
<reference evidence="9 10" key="1">
    <citation type="submission" date="2020-08" db="EMBL/GenBank/DDBJ databases">
        <title>Plant Genome Project.</title>
        <authorList>
            <person name="Zhang R.-G."/>
        </authorList>
    </citation>
    <scope>NUCLEOTIDE SEQUENCE [LARGE SCALE GENOMIC DNA]</scope>
    <source>
        <tissue evidence="9">Rhizome</tissue>
    </source>
</reference>
<dbReference type="FunFam" id="3.30.420.40:FF:000806">
    <property type="entry name" value="Uncharacterized protein"/>
    <property type="match status" value="1"/>
</dbReference>
<feature type="region of interest" description="Disordered" evidence="8">
    <location>
        <begin position="827"/>
        <end position="849"/>
    </location>
</feature>
<evidence type="ECO:0000256" key="2">
    <source>
        <dbReference type="ARBA" id="ARBA00007381"/>
    </source>
</evidence>
<dbReference type="SUPFAM" id="SSF53067">
    <property type="entry name" value="Actin-like ATPase domain"/>
    <property type="match status" value="2"/>
</dbReference>
<dbReference type="FunFam" id="1.20.1270.10:FF:000015">
    <property type="entry name" value="Luminal-binding protein 5"/>
    <property type="match status" value="1"/>
</dbReference>
<dbReference type="PROSITE" id="PS00329">
    <property type="entry name" value="HSP70_2"/>
    <property type="match status" value="1"/>
</dbReference>
<dbReference type="InterPro" id="IPR029048">
    <property type="entry name" value="HSP70_C_sf"/>
</dbReference>
<dbReference type="GO" id="GO:0005524">
    <property type="term" value="F:ATP binding"/>
    <property type="evidence" value="ECO:0007669"/>
    <property type="project" value="UniProtKB-KW"/>
</dbReference>
<name>A0A8J5CE78_ZINOF</name>
<dbReference type="CDD" id="cd10241">
    <property type="entry name" value="ASKHA_NBD_HSP70_BiP"/>
    <property type="match status" value="1"/>
</dbReference>
<keyword evidence="7" id="KW-0175">Coiled coil</keyword>
<dbReference type="FunFam" id="3.90.640.10:FF:000153">
    <property type="entry name" value="Endoplasmic reticulum chaperone BiP"/>
    <property type="match status" value="1"/>
</dbReference>
<dbReference type="FunFam" id="2.60.34.10:FF:000002">
    <property type="entry name" value="Heat shock 70 kDa"/>
    <property type="match status" value="1"/>
</dbReference>
<organism evidence="9 10">
    <name type="scientific">Zingiber officinale</name>
    <name type="common">Ginger</name>
    <name type="synonym">Amomum zingiber</name>
    <dbReference type="NCBI Taxonomy" id="94328"/>
    <lineage>
        <taxon>Eukaryota</taxon>
        <taxon>Viridiplantae</taxon>
        <taxon>Streptophyta</taxon>
        <taxon>Embryophyta</taxon>
        <taxon>Tracheophyta</taxon>
        <taxon>Spermatophyta</taxon>
        <taxon>Magnoliopsida</taxon>
        <taxon>Liliopsida</taxon>
        <taxon>Zingiberales</taxon>
        <taxon>Zingiberaceae</taxon>
        <taxon>Zingiber</taxon>
    </lineage>
</organism>
<dbReference type="InterPro" id="IPR042050">
    <property type="entry name" value="BIP_NBD"/>
</dbReference>
<evidence type="ECO:0000256" key="1">
    <source>
        <dbReference type="ARBA" id="ARBA00004319"/>
    </source>
</evidence>
<evidence type="ECO:0000313" key="9">
    <source>
        <dbReference type="EMBL" id="KAG6474146.1"/>
    </source>
</evidence>
<comment type="subcellular location">
    <subcellularLocation>
        <location evidence="1">Endoplasmic reticulum lumen</location>
    </subcellularLocation>
</comment>
<dbReference type="InterPro" id="IPR043129">
    <property type="entry name" value="ATPase_NBD"/>
</dbReference>
<dbReference type="GO" id="GO:0005788">
    <property type="term" value="C:endoplasmic reticulum lumen"/>
    <property type="evidence" value="ECO:0007669"/>
    <property type="project" value="UniProtKB-SubCell"/>
</dbReference>
<keyword evidence="4" id="KW-0547">Nucleotide-binding</keyword>
<dbReference type="InterPro" id="IPR029047">
    <property type="entry name" value="HSP70_peptide-bd_sf"/>
</dbReference>
<feature type="coiled-coil region" evidence="7">
    <location>
        <begin position="731"/>
        <end position="819"/>
    </location>
</feature>
<dbReference type="FunFam" id="3.30.420.40:FF:000026">
    <property type="entry name" value="Heat shock protein 70"/>
    <property type="match status" value="1"/>
</dbReference>
<feature type="region of interest" description="Disordered" evidence="8">
    <location>
        <begin position="104"/>
        <end position="126"/>
    </location>
</feature>
<dbReference type="Gene3D" id="3.30.420.40">
    <property type="match status" value="3"/>
</dbReference>
<evidence type="ECO:0000313" key="10">
    <source>
        <dbReference type="Proteomes" id="UP000734854"/>
    </source>
</evidence>
<proteinExistence type="inferred from homology"/>
<dbReference type="SUPFAM" id="SSF100920">
    <property type="entry name" value="Heat shock protein 70kD (HSP70), peptide-binding domain"/>
    <property type="match status" value="1"/>
</dbReference>
<dbReference type="AlphaFoldDB" id="A0A8J5CE78"/>
<evidence type="ECO:0000256" key="4">
    <source>
        <dbReference type="ARBA" id="ARBA00022741"/>
    </source>
</evidence>
<protein>
    <submittedName>
        <fullName evidence="9">Uncharacterized protein</fullName>
    </submittedName>
</protein>
<keyword evidence="10" id="KW-1185">Reference proteome</keyword>
<dbReference type="Pfam" id="PF00012">
    <property type="entry name" value="HSP70"/>
    <property type="match status" value="2"/>
</dbReference>
<sequence>MGRSSSFGLKKNEASCPSVEHCSPANYSSRHPVPEVNLSSSESMKEKSRSRNATEFPENLNGSHFTRRPVPDLSLCNNEIASGPSDPRLTAIVVATTWSYAIGQERSNSNHSTERDTEEREADQEGDQVVLVFSLERKLQGSVYGFISAESRVPDPVGSSARWLVNMMNIFAGSLIAFSVAKEEASKLGTVIGIDLGTTYSCVGVYKNGHVEIIANDQGNRITPSWVAFTDSERLIGEAAKNQAAVNPERTIFDVKRLIGRKFEDKEVQRDMKLVPYKIVNKDGKPYIQVKIKDGEVKVFSPEEISAMILTKMKETAEAFLGKKIKDAVITVPGACRVLRLYLPVKDATIFYPRNLISILFYEPAYFNDAQRQATKDAGVIAGLNVARIINEPTAAAIAYGLDKKGGEKNILVFDLGGGTFDVSILTIDNGVFEVLATNGDTHLGGEDFDQRIMEYFIKLIKKKYGKDISKDNRALGKLRRESERAKRALSNQHQVRVEIESLFDGLDFSESLTRARFEELNNDLFRKTMGPVKKAMEDAGLEKHQIDEIVLVGGSTRIPKVQQLLKDYFDGKEPNKGVNPDEAVAFGAAVQGSILSGEGGEETKDILLLDVAPLTLGIETVGGVMTKLIPRNTVIPTKKSQVFTTYQDQQTTVSIQVFEGERSLTKDCRLLGKFDLSGIPPAPRGTPQIEVTFEVDANGILNVKAEDKGTGKSEKITITNEKGRLSQEEIDRMVREAEEFAEEDKKVKEKIDARNQLETYVYNMKNTINEKDKLADKLESEEKEKIEAALKDALEWLDDNQSAEKEDYEEKLKEVESVCNPIISAVYQRSGGAPGGDAEDDDDSHDEL</sequence>
<evidence type="ECO:0000256" key="7">
    <source>
        <dbReference type="SAM" id="Coils"/>
    </source>
</evidence>
<dbReference type="Gene3D" id="2.60.34.10">
    <property type="entry name" value="Substrate Binding Domain Of DNAk, Chain A, domain 1"/>
    <property type="match status" value="1"/>
</dbReference>
<dbReference type="Gene3D" id="3.90.640.10">
    <property type="entry name" value="Actin, Chain A, domain 4"/>
    <property type="match status" value="1"/>
</dbReference>
<comment type="similarity">
    <text evidence="2">Belongs to the heat shock protein 70 family.</text>
</comment>
<dbReference type="EMBL" id="JACMSC010000019">
    <property type="protein sequence ID" value="KAG6474146.1"/>
    <property type="molecule type" value="Genomic_DNA"/>
</dbReference>
<gene>
    <name evidence="9" type="ORF">ZIOFF_068070</name>
</gene>
<keyword evidence="6" id="KW-0067">ATP-binding</keyword>